<protein>
    <submittedName>
        <fullName evidence="1">Uncharacterized protein</fullName>
    </submittedName>
</protein>
<dbReference type="Proteomes" id="UP000287651">
    <property type="component" value="Unassembled WGS sequence"/>
</dbReference>
<dbReference type="AlphaFoldDB" id="A0A427A3W2"/>
<evidence type="ECO:0000313" key="1">
    <source>
        <dbReference type="EMBL" id="RRT70873.1"/>
    </source>
</evidence>
<accession>A0A427A3W2</accession>
<proteinExistence type="predicted"/>
<gene>
    <name evidence="1" type="ORF">B296_00027139</name>
</gene>
<organism evidence="1 2">
    <name type="scientific">Ensete ventricosum</name>
    <name type="common">Abyssinian banana</name>
    <name type="synonym">Musa ensete</name>
    <dbReference type="NCBI Taxonomy" id="4639"/>
    <lineage>
        <taxon>Eukaryota</taxon>
        <taxon>Viridiplantae</taxon>
        <taxon>Streptophyta</taxon>
        <taxon>Embryophyta</taxon>
        <taxon>Tracheophyta</taxon>
        <taxon>Spermatophyta</taxon>
        <taxon>Magnoliopsida</taxon>
        <taxon>Liliopsida</taxon>
        <taxon>Zingiberales</taxon>
        <taxon>Musaceae</taxon>
        <taxon>Ensete</taxon>
    </lineage>
</organism>
<reference evidence="1 2" key="1">
    <citation type="journal article" date="2014" name="Agronomy (Basel)">
        <title>A Draft Genome Sequence for Ensete ventricosum, the Drought-Tolerant Tree Against Hunger.</title>
        <authorList>
            <person name="Harrison J."/>
            <person name="Moore K.A."/>
            <person name="Paszkiewicz K."/>
            <person name="Jones T."/>
            <person name="Grant M."/>
            <person name="Ambacheew D."/>
            <person name="Muzemil S."/>
            <person name="Studholme D.J."/>
        </authorList>
    </citation>
    <scope>NUCLEOTIDE SEQUENCE [LARGE SCALE GENOMIC DNA]</scope>
</reference>
<evidence type="ECO:0000313" key="2">
    <source>
        <dbReference type="Proteomes" id="UP000287651"/>
    </source>
</evidence>
<comment type="caution">
    <text evidence="1">The sequence shown here is derived from an EMBL/GenBank/DDBJ whole genome shotgun (WGS) entry which is preliminary data.</text>
</comment>
<dbReference type="EMBL" id="AMZH03003878">
    <property type="protein sequence ID" value="RRT70873.1"/>
    <property type="molecule type" value="Genomic_DNA"/>
</dbReference>
<sequence length="102" mass="11463">MCTIRYGTYQGSPYRSVLAYRDLAGMVQYVVDFGRYMVCSSYRPVQGGPCTGKPSDRYVPPVPSGIGRYGKPWEVRIGLRGYQYADFLLPDDANVLTNTEAY</sequence>
<name>A0A427A3W2_ENSVE</name>